<keyword evidence="3" id="KW-1185">Reference proteome</keyword>
<feature type="compositionally biased region" description="Basic and acidic residues" evidence="1">
    <location>
        <begin position="172"/>
        <end position="182"/>
    </location>
</feature>
<comment type="caution">
    <text evidence="2">The sequence shown here is derived from an EMBL/GenBank/DDBJ whole genome shotgun (WGS) entry which is preliminary data.</text>
</comment>
<gene>
    <name evidence="2" type="ORF">IEQ44_07430</name>
</gene>
<organism evidence="2 3">
    <name type="scientific">Nocardioides malaquae</name>
    <dbReference type="NCBI Taxonomy" id="2773426"/>
    <lineage>
        <taxon>Bacteria</taxon>
        <taxon>Bacillati</taxon>
        <taxon>Actinomycetota</taxon>
        <taxon>Actinomycetes</taxon>
        <taxon>Propionibacteriales</taxon>
        <taxon>Nocardioidaceae</taxon>
        <taxon>Nocardioides</taxon>
    </lineage>
</organism>
<proteinExistence type="predicted"/>
<feature type="region of interest" description="Disordered" evidence="1">
    <location>
        <begin position="156"/>
        <end position="182"/>
    </location>
</feature>
<dbReference type="RefSeq" id="WP_193637785.1">
    <property type="nucleotide sequence ID" value="NZ_JADCSA010000005.1"/>
</dbReference>
<sequence length="182" mass="20018">MTPDLTPELRQSLEDHLRIWRVDPVGHTETLVRLARRTSSVAGVPSLTAVGEHGEEVSRAGFARLVGALEDALGLEALSGVEAQVAAVQGMVRRLLADEVSPRELTYWVTRVVGLRGGRDAQELMALEEEYCERLGQDVTDLDARVRAAAERLADAGPEESRGRRTGLLARWRREGRGARSR</sequence>
<protein>
    <submittedName>
        <fullName evidence="2">Uncharacterized protein</fullName>
    </submittedName>
</protein>
<reference evidence="2 3" key="1">
    <citation type="submission" date="2020-10" db="EMBL/GenBank/DDBJ databases">
        <title>Nocardioides sp. isolated from sludge.</title>
        <authorList>
            <person name="Zhang X."/>
        </authorList>
    </citation>
    <scope>NUCLEOTIDE SEQUENCE [LARGE SCALE GENOMIC DNA]</scope>
    <source>
        <strain evidence="2 3">Y6</strain>
    </source>
</reference>
<dbReference type="EMBL" id="JADCSA010000005">
    <property type="protein sequence ID" value="MBE7324481.1"/>
    <property type="molecule type" value="Genomic_DNA"/>
</dbReference>
<evidence type="ECO:0000256" key="1">
    <source>
        <dbReference type="SAM" id="MobiDB-lite"/>
    </source>
</evidence>
<evidence type="ECO:0000313" key="2">
    <source>
        <dbReference type="EMBL" id="MBE7324481.1"/>
    </source>
</evidence>
<evidence type="ECO:0000313" key="3">
    <source>
        <dbReference type="Proteomes" id="UP000756387"/>
    </source>
</evidence>
<accession>A0ABR9RSG5</accession>
<name>A0ABR9RSG5_9ACTN</name>
<dbReference type="Proteomes" id="UP000756387">
    <property type="component" value="Unassembled WGS sequence"/>
</dbReference>